<dbReference type="STRING" id="285351.SAMN04488035_1216"/>
<evidence type="ECO:0000313" key="3">
    <source>
        <dbReference type="EMBL" id="SFF02289.1"/>
    </source>
</evidence>
<name>A0A1I2FBK9_9MICO</name>
<keyword evidence="2" id="KW-0472">Membrane</keyword>
<keyword evidence="2" id="KW-1133">Transmembrane helix</keyword>
<proteinExistence type="predicted"/>
<evidence type="ECO:0000256" key="2">
    <source>
        <dbReference type="SAM" id="Phobius"/>
    </source>
</evidence>
<accession>A0A1I2FBK9</accession>
<keyword evidence="2" id="KW-0812">Transmembrane</keyword>
<organism evidence="3 4">
    <name type="scientific">Flavimobilis marinus</name>
    <dbReference type="NCBI Taxonomy" id="285351"/>
    <lineage>
        <taxon>Bacteria</taxon>
        <taxon>Bacillati</taxon>
        <taxon>Actinomycetota</taxon>
        <taxon>Actinomycetes</taxon>
        <taxon>Micrococcales</taxon>
        <taxon>Jonesiaceae</taxon>
        <taxon>Flavimobilis</taxon>
    </lineage>
</organism>
<feature type="transmembrane region" description="Helical" evidence="2">
    <location>
        <begin position="12"/>
        <end position="30"/>
    </location>
</feature>
<sequence>MTRWRGRISQVAAAGVAAVGVATALGLLGLPPVHVVAGAVLAATVVVGIALQFGLLDRPWEASRLEVAGGARDEVSHLSWQVRTRDGRVHPRVLLRVQQLVTVRLARDGTVVDPADMVPQRADVLATLTQALGARAARALCGGPRELPDATALGRVLDALDALDSPDASGAAGSRDGAPVSEPLAPHPHRKDSQ</sequence>
<keyword evidence="4" id="KW-1185">Reference proteome</keyword>
<feature type="transmembrane region" description="Helical" evidence="2">
    <location>
        <begin position="36"/>
        <end position="56"/>
    </location>
</feature>
<protein>
    <submittedName>
        <fullName evidence="3">Uncharacterized protein</fullName>
    </submittedName>
</protein>
<evidence type="ECO:0000256" key="1">
    <source>
        <dbReference type="SAM" id="MobiDB-lite"/>
    </source>
</evidence>
<dbReference type="AlphaFoldDB" id="A0A1I2FBK9"/>
<feature type="region of interest" description="Disordered" evidence="1">
    <location>
        <begin position="163"/>
        <end position="194"/>
    </location>
</feature>
<dbReference type="RefSeq" id="WP_093376168.1">
    <property type="nucleotide sequence ID" value="NZ_BNAN01000002.1"/>
</dbReference>
<gene>
    <name evidence="3" type="ORF">SAMN04488035_1216</name>
</gene>
<evidence type="ECO:0000313" key="4">
    <source>
        <dbReference type="Proteomes" id="UP000198520"/>
    </source>
</evidence>
<feature type="compositionally biased region" description="Low complexity" evidence="1">
    <location>
        <begin position="163"/>
        <end position="178"/>
    </location>
</feature>
<dbReference type="Proteomes" id="UP000198520">
    <property type="component" value="Unassembled WGS sequence"/>
</dbReference>
<reference evidence="4" key="1">
    <citation type="submission" date="2016-10" db="EMBL/GenBank/DDBJ databases">
        <authorList>
            <person name="Varghese N."/>
            <person name="Submissions S."/>
        </authorList>
    </citation>
    <scope>NUCLEOTIDE SEQUENCE [LARGE SCALE GENOMIC DNA]</scope>
    <source>
        <strain evidence="4">DSM 19083</strain>
    </source>
</reference>
<dbReference type="EMBL" id="FONZ01000002">
    <property type="protein sequence ID" value="SFF02289.1"/>
    <property type="molecule type" value="Genomic_DNA"/>
</dbReference>